<keyword evidence="3" id="KW-1185">Reference proteome</keyword>
<evidence type="ECO:0000256" key="1">
    <source>
        <dbReference type="SAM" id="MobiDB-lite"/>
    </source>
</evidence>
<evidence type="ECO:0000313" key="2">
    <source>
        <dbReference type="EMBL" id="KAK9524005.1"/>
    </source>
</evidence>
<proteinExistence type="predicted"/>
<organism evidence="2 3">
    <name type="scientific">Zoarces viviparus</name>
    <name type="common">Viviparous eelpout</name>
    <name type="synonym">Blennius viviparus</name>
    <dbReference type="NCBI Taxonomy" id="48416"/>
    <lineage>
        <taxon>Eukaryota</taxon>
        <taxon>Metazoa</taxon>
        <taxon>Chordata</taxon>
        <taxon>Craniata</taxon>
        <taxon>Vertebrata</taxon>
        <taxon>Euteleostomi</taxon>
        <taxon>Actinopterygii</taxon>
        <taxon>Neopterygii</taxon>
        <taxon>Teleostei</taxon>
        <taxon>Neoteleostei</taxon>
        <taxon>Acanthomorphata</taxon>
        <taxon>Eupercaria</taxon>
        <taxon>Perciformes</taxon>
        <taxon>Cottioidei</taxon>
        <taxon>Zoarcales</taxon>
        <taxon>Zoarcidae</taxon>
        <taxon>Zoarcinae</taxon>
        <taxon>Zoarces</taxon>
    </lineage>
</organism>
<gene>
    <name evidence="2" type="ORF">VZT92_017876</name>
</gene>
<feature type="compositionally biased region" description="Basic and acidic residues" evidence="1">
    <location>
        <begin position="1"/>
        <end position="13"/>
    </location>
</feature>
<name>A0AAW1EPQ2_ZOAVI</name>
<dbReference type="Proteomes" id="UP001488805">
    <property type="component" value="Unassembled WGS sequence"/>
</dbReference>
<evidence type="ECO:0000313" key="3">
    <source>
        <dbReference type="Proteomes" id="UP001488805"/>
    </source>
</evidence>
<dbReference type="EMBL" id="JBCEZU010000156">
    <property type="protein sequence ID" value="KAK9524005.1"/>
    <property type="molecule type" value="Genomic_DNA"/>
</dbReference>
<sequence length="83" mass="9053">MERGDGLQEEKVDTSSFASSDSSWTSFDLSTDLTSVGSDQVSTPPTAPGGDRHPKTPRLVDFSSEARNRQVAWRETSFLGSEE</sequence>
<comment type="caution">
    <text evidence="2">The sequence shown here is derived from an EMBL/GenBank/DDBJ whole genome shotgun (WGS) entry which is preliminary data.</text>
</comment>
<protein>
    <submittedName>
        <fullName evidence="2">Uncharacterized protein</fullName>
    </submittedName>
</protein>
<dbReference type="AlphaFoldDB" id="A0AAW1EPQ2"/>
<feature type="region of interest" description="Disordered" evidence="1">
    <location>
        <begin position="1"/>
        <end position="67"/>
    </location>
</feature>
<accession>A0AAW1EPQ2</accession>
<feature type="compositionally biased region" description="Low complexity" evidence="1">
    <location>
        <begin position="14"/>
        <end position="35"/>
    </location>
</feature>
<reference evidence="2 3" key="1">
    <citation type="journal article" date="2024" name="Genome Biol. Evol.">
        <title>Chromosome-level genome assembly of the viviparous eelpout Zoarces viviparus.</title>
        <authorList>
            <person name="Fuhrmann N."/>
            <person name="Brasseur M.V."/>
            <person name="Bakowski C.E."/>
            <person name="Podsiadlowski L."/>
            <person name="Prost S."/>
            <person name="Krehenwinkel H."/>
            <person name="Mayer C."/>
        </authorList>
    </citation>
    <scope>NUCLEOTIDE SEQUENCE [LARGE SCALE GENOMIC DNA]</scope>
    <source>
        <strain evidence="2">NO-MEL_2022_Ind0_liver</strain>
    </source>
</reference>